<organism evidence="8 9">
    <name type="scientific">Macrococcoides goetzii</name>
    <dbReference type="NCBI Taxonomy" id="1891097"/>
    <lineage>
        <taxon>Bacteria</taxon>
        <taxon>Bacillati</taxon>
        <taxon>Bacillota</taxon>
        <taxon>Bacilli</taxon>
        <taxon>Bacillales</taxon>
        <taxon>Staphylococcaceae</taxon>
        <taxon>Macrococcoides</taxon>
    </lineage>
</organism>
<keyword evidence="4 6" id="KW-1133">Transmembrane helix</keyword>
<dbReference type="PIRSF" id="PIRSF006483">
    <property type="entry name" value="Membrane_protein_YitT"/>
    <property type="match status" value="1"/>
</dbReference>
<dbReference type="InterPro" id="IPR015867">
    <property type="entry name" value="N-reg_PII/ATP_PRibTrfase_C"/>
</dbReference>
<comment type="caution">
    <text evidence="8">The sequence shown here is derived from an EMBL/GenBank/DDBJ whole genome shotgun (WGS) entry which is preliminary data.</text>
</comment>
<evidence type="ECO:0000256" key="4">
    <source>
        <dbReference type="ARBA" id="ARBA00022989"/>
    </source>
</evidence>
<evidence type="ECO:0000256" key="5">
    <source>
        <dbReference type="ARBA" id="ARBA00023136"/>
    </source>
</evidence>
<dbReference type="Pfam" id="PF10035">
    <property type="entry name" value="DUF2179"/>
    <property type="match status" value="1"/>
</dbReference>
<dbReference type="InterPro" id="IPR019264">
    <property type="entry name" value="DUF2179"/>
</dbReference>
<proteinExistence type="predicted"/>
<gene>
    <name evidence="8" type="ORF">BFS35_002405</name>
</gene>
<evidence type="ECO:0000256" key="1">
    <source>
        <dbReference type="ARBA" id="ARBA00004651"/>
    </source>
</evidence>
<feature type="transmembrane region" description="Helical" evidence="6">
    <location>
        <begin position="38"/>
        <end position="61"/>
    </location>
</feature>
<dbReference type="InterPro" id="IPR003740">
    <property type="entry name" value="YitT"/>
</dbReference>
<evidence type="ECO:0000313" key="8">
    <source>
        <dbReference type="EMBL" id="RAI82560.1"/>
    </source>
</evidence>
<dbReference type="EMBL" id="MJBI02000001">
    <property type="protein sequence ID" value="RAI82560.1"/>
    <property type="molecule type" value="Genomic_DNA"/>
</dbReference>
<accession>A0A2G5NSS9</accession>
<dbReference type="AlphaFoldDB" id="A0A2G5NSS9"/>
<name>A0A2G5NSS9_9STAP</name>
<keyword evidence="2" id="KW-1003">Cell membrane</keyword>
<protein>
    <submittedName>
        <fullName evidence="8">YitT family protein</fullName>
    </submittedName>
</protein>
<dbReference type="Pfam" id="PF02588">
    <property type="entry name" value="YitT_membrane"/>
    <property type="match status" value="1"/>
</dbReference>
<dbReference type="GO" id="GO:0005886">
    <property type="term" value="C:plasma membrane"/>
    <property type="evidence" value="ECO:0007669"/>
    <property type="project" value="UniProtKB-SubCell"/>
</dbReference>
<dbReference type="RefSeq" id="WP_099578190.1">
    <property type="nucleotide sequence ID" value="NZ_MJBI02000001.1"/>
</dbReference>
<evidence type="ECO:0000259" key="7">
    <source>
        <dbReference type="Pfam" id="PF10035"/>
    </source>
</evidence>
<feature type="transmembrane region" description="Helical" evidence="6">
    <location>
        <begin position="110"/>
        <end position="131"/>
    </location>
</feature>
<keyword evidence="5 6" id="KW-0472">Membrane</keyword>
<dbReference type="PANTHER" id="PTHR33545:SF10">
    <property type="entry name" value="UPF0750 MEMBRANE PROTEIN YPJC"/>
    <property type="match status" value="1"/>
</dbReference>
<feature type="transmembrane region" description="Helical" evidence="6">
    <location>
        <begin position="152"/>
        <end position="170"/>
    </location>
</feature>
<comment type="subcellular location">
    <subcellularLocation>
        <location evidence="1">Cell membrane</location>
        <topology evidence="1">Multi-pass membrane protein</topology>
    </subcellularLocation>
</comment>
<keyword evidence="9" id="KW-1185">Reference proteome</keyword>
<dbReference type="Proteomes" id="UP000229523">
    <property type="component" value="Unassembled WGS sequence"/>
</dbReference>
<keyword evidence="3 6" id="KW-0812">Transmembrane</keyword>
<feature type="transmembrane region" description="Helical" evidence="6">
    <location>
        <begin position="12"/>
        <end position="32"/>
    </location>
</feature>
<dbReference type="CDD" id="cd16380">
    <property type="entry name" value="YitT_C"/>
    <property type="match status" value="1"/>
</dbReference>
<feature type="transmembrane region" description="Helical" evidence="6">
    <location>
        <begin position="73"/>
        <end position="95"/>
    </location>
</feature>
<reference evidence="8 9" key="1">
    <citation type="journal article" date="2018" name="Front. Microbiol.">
        <title>Description and Comparative Genomics of Macrococcus caseolyticus subsp. hominis subsp. nov., Macrococcus goetzii sp. nov., Macrococcus epidermidis sp. nov., and Macrococcus bohemicus sp. nov., Novel Macrococci From Human Clinical Material With Virulence Potential and Suspected Uptake of Foreign DNA by Natural Transformation.</title>
        <authorList>
            <person name="Maslanova I."/>
            <person name="Wertheimer Z."/>
            <person name="Sedlacek I."/>
            <person name="Svec P."/>
            <person name="Indrakova A."/>
            <person name="Kovarovic V."/>
            <person name="Schumann P."/>
            <person name="Sproer C."/>
            <person name="Kralova S."/>
            <person name="Sedo O."/>
            <person name="Kristofova L."/>
            <person name="Vrbovska V."/>
            <person name="Fuzik T."/>
            <person name="Petras P."/>
            <person name="Zdrahal Z."/>
            <person name="Ruzickova V."/>
            <person name="Doskar J."/>
            <person name="Pantucek R."/>
        </authorList>
    </citation>
    <scope>NUCLEOTIDE SEQUENCE [LARGE SCALE GENOMIC DNA]</scope>
    <source>
        <strain evidence="8 9">CCM 4927</strain>
    </source>
</reference>
<dbReference type="Gene3D" id="3.30.70.120">
    <property type="match status" value="1"/>
</dbReference>
<evidence type="ECO:0000256" key="3">
    <source>
        <dbReference type="ARBA" id="ARBA00022692"/>
    </source>
</evidence>
<evidence type="ECO:0000256" key="2">
    <source>
        <dbReference type="ARBA" id="ARBA00022475"/>
    </source>
</evidence>
<sequence>MQKTIRVKLMNIIMILIGAFIFSFGIVNFNMANALTEGGFTGIALILYHLFHFSPAILNLIFNIPLFFVGYKLLGKLSFIYTLIGTLSVSLFLGICEKYPLHINLKDDLLLASLFGGVFIGAGLGIIFRFGGTTGGVDILARLMKKYFEVPMGRTMFAFDCLVILATYLTLGDYRITMYTLVCVFVGARVIDTIQDSGYSARGAMIISDQHQAISDEISNVLERGVTLISAHGHYSKTDRPIVYCVVPRNEITRLKQVINSIDPHAFVSLLDVHDVLGEGFTLDEFKKPIER</sequence>
<feature type="domain" description="DUF2179" evidence="7">
    <location>
        <begin position="224"/>
        <end position="278"/>
    </location>
</feature>
<dbReference type="InterPro" id="IPR051461">
    <property type="entry name" value="UPF0750_membrane"/>
</dbReference>
<dbReference type="PANTHER" id="PTHR33545">
    <property type="entry name" value="UPF0750 MEMBRANE PROTEIN YITT-RELATED"/>
    <property type="match status" value="1"/>
</dbReference>
<evidence type="ECO:0000256" key="6">
    <source>
        <dbReference type="SAM" id="Phobius"/>
    </source>
</evidence>
<evidence type="ECO:0000313" key="9">
    <source>
        <dbReference type="Proteomes" id="UP000229523"/>
    </source>
</evidence>